<sequence>MDRLSIIYGTINTVFSSNELAAVQQDVLTIPRTSTEHALAIRRHGAEQIRYFRRIYTSLSAERDAQHRLRTFCRLLLAYSLTQPLRSFERGSKDLQSLLAASEDPESRQVIITYALNKLKKAKDSNQCQDIILELVKSDIDAALDVLLSSNLDCGSHEVRAKLHEPGYKVVQLLASATGFYNLTRGLVINRSIFTTSNGLIGYAHGQVYVGDAIVKFQGATSPHLLHACESNTYRILSLAVVKADCDTSMLVEGQDWAQLVLI</sequence>
<reference evidence="1 2" key="1">
    <citation type="journal article" date="2022" name="New Phytol.">
        <title>Ecological generalism drives hyperdiversity of secondary metabolite gene clusters in xylarialean endophytes.</title>
        <authorList>
            <person name="Franco M.E.E."/>
            <person name="Wisecaver J.H."/>
            <person name="Arnold A.E."/>
            <person name="Ju Y.M."/>
            <person name="Slot J.C."/>
            <person name="Ahrendt S."/>
            <person name="Moore L.P."/>
            <person name="Eastman K.E."/>
            <person name="Scott K."/>
            <person name="Konkel Z."/>
            <person name="Mondo S.J."/>
            <person name="Kuo A."/>
            <person name="Hayes R.D."/>
            <person name="Haridas S."/>
            <person name="Andreopoulos B."/>
            <person name="Riley R."/>
            <person name="LaButti K."/>
            <person name="Pangilinan J."/>
            <person name="Lipzen A."/>
            <person name="Amirebrahimi M."/>
            <person name="Yan J."/>
            <person name="Adam C."/>
            <person name="Keymanesh K."/>
            <person name="Ng V."/>
            <person name="Louie K."/>
            <person name="Northen T."/>
            <person name="Drula E."/>
            <person name="Henrissat B."/>
            <person name="Hsieh H.M."/>
            <person name="Youens-Clark K."/>
            <person name="Lutzoni F."/>
            <person name="Miadlikowska J."/>
            <person name="Eastwood D.C."/>
            <person name="Hamelin R.C."/>
            <person name="Grigoriev I.V."/>
            <person name="U'Ren J.M."/>
        </authorList>
    </citation>
    <scope>NUCLEOTIDE SEQUENCE [LARGE SCALE GENOMIC DNA]</scope>
    <source>
        <strain evidence="1 2">CBS 119005</strain>
    </source>
</reference>
<name>A0ACB9YHZ3_9PEZI</name>
<protein>
    <submittedName>
        <fullName evidence="1">Uncharacterized protein</fullName>
    </submittedName>
</protein>
<organism evidence="1 2">
    <name type="scientific">Hypoxylon rubiginosum</name>
    <dbReference type="NCBI Taxonomy" id="110542"/>
    <lineage>
        <taxon>Eukaryota</taxon>
        <taxon>Fungi</taxon>
        <taxon>Dikarya</taxon>
        <taxon>Ascomycota</taxon>
        <taxon>Pezizomycotina</taxon>
        <taxon>Sordariomycetes</taxon>
        <taxon>Xylariomycetidae</taxon>
        <taxon>Xylariales</taxon>
        <taxon>Hypoxylaceae</taxon>
        <taxon>Hypoxylon</taxon>
    </lineage>
</organism>
<accession>A0ACB9YHZ3</accession>
<evidence type="ECO:0000313" key="1">
    <source>
        <dbReference type="EMBL" id="KAI4858998.1"/>
    </source>
</evidence>
<dbReference type="Proteomes" id="UP001497700">
    <property type="component" value="Unassembled WGS sequence"/>
</dbReference>
<proteinExistence type="predicted"/>
<comment type="caution">
    <text evidence="1">The sequence shown here is derived from an EMBL/GenBank/DDBJ whole genome shotgun (WGS) entry which is preliminary data.</text>
</comment>
<keyword evidence="2" id="KW-1185">Reference proteome</keyword>
<dbReference type="EMBL" id="MU393665">
    <property type="protein sequence ID" value="KAI4858998.1"/>
    <property type="molecule type" value="Genomic_DNA"/>
</dbReference>
<gene>
    <name evidence="1" type="ORF">F4820DRAFT_454301</name>
</gene>
<evidence type="ECO:0000313" key="2">
    <source>
        <dbReference type="Proteomes" id="UP001497700"/>
    </source>
</evidence>